<feature type="chain" id="PRO_5043337209" evidence="2">
    <location>
        <begin position="16"/>
        <end position="77"/>
    </location>
</feature>
<evidence type="ECO:0000313" key="4">
    <source>
        <dbReference type="Proteomes" id="UP001314263"/>
    </source>
</evidence>
<organism evidence="3 4">
    <name type="scientific">Coccomyxa viridis</name>
    <dbReference type="NCBI Taxonomy" id="1274662"/>
    <lineage>
        <taxon>Eukaryota</taxon>
        <taxon>Viridiplantae</taxon>
        <taxon>Chlorophyta</taxon>
        <taxon>core chlorophytes</taxon>
        <taxon>Trebouxiophyceae</taxon>
        <taxon>Trebouxiophyceae incertae sedis</taxon>
        <taxon>Coccomyxaceae</taxon>
        <taxon>Coccomyxa</taxon>
    </lineage>
</organism>
<keyword evidence="2" id="KW-0732">Signal</keyword>
<proteinExistence type="predicted"/>
<evidence type="ECO:0000256" key="2">
    <source>
        <dbReference type="SAM" id="SignalP"/>
    </source>
</evidence>
<name>A0AAV1ID20_9CHLO</name>
<dbReference type="Proteomes" id="UP001314263">
    <property type="component" value="Unassembled WGS sequence"/>
</dbReference>
<dbReference type="EMBL" id="CAUYUE010000012">
    <property type="protein sequence ID" value="CAK0785266.1"/>
    <property type="molecule type" value="Genomic_DNA"/>
</dbReference>
<sequence>MVAGVFAAATVLAVSQTVFETLRKPSEGQKHHPVDRLPKPDPKHTNHSKEWKAPVWQEGTAQEVIERARKASTRFKK</sequence>
<feature type="region of interest" description="Disordered" evidence="1">
    <location>
        <begin position="23"/>
        <end position="58"/>
    </location>
</feature>
<dbReference type="AlphaFoldDB" id="A0AAV1ID20"/>
<feature type="compositionally biased region" description="Basic and acidic residues" evidence="1">
    <location>
        <begin position="23"/>
        <end position="52"/>
    </location>
</feature>
<evidence type="ECO:0000256" key="1">
    <source>
        <dbReference type="SAM" id="MobiDB-lite"/>
    </source>
</evidence>
<gene>
    <name evidence="3" type="ORF">CVIRNUC_008472</name>
</gene>
<evidence type="ECO:0000313" key="3">
    <source>
        <dbReference type="EMBL" id="CAK0785266.1"/>
    </source>
</evidence>
<reference evidence="3 4" key="1">
    <citation type="submission" date="2023-10" db="EMBL/GenBank/DDBJ databases">
        <authorList>
            <person name="Maclean D."/>
            <person name="Macfadyen A."/>
        </authorList>
    </citation>
    <scope>NUCLEOTIDE SEQUENCE [LARGE SCALE GENOMIC DNA]</scope>
</reference>
<accession>A0AAV1ID20</accession>
<comment type="caution">
    <text evidence="3">The sequence shown here is derived from an EMBL/GenBank/DDBJ whole genome shotgun (WGS) entry which is preliminary data.</text>
</comment>
<feature type="signal peptide" evidence="2">
    <location>
        <begin position="1"/>
        <end position="15"/>
    </location>
</feature>
<keyword evidence="4" id="KW-1185">Reference proteome</keyword>
<protein>
    <submittedName>
        <fullName evidence="3">Uncharacterized protein</fullName>
    </submittedName>
</protein>